<dbReference type="Gene3D" id="3.40.50.300">
    <property type="entry name" value="P-loop containing nucleotide triphosphate hydrolases"/>
    <property type="match status" value="2"/>
</dbReference>
<accession>A0A1C0ARX6</accession>
<evidence type="ECO:0000313" key="3">
    <source>
        <dbReference type="Proteomes" id="UP000093501"/>
    </source>
</evidence>
<proteinExistence type="predicted"/>
<evidence type="ECO:0000259" key="1">
    <source>
        <dbReference type="Pfam" id="PF08378"/>
    </source>
</evidence>
<dbReference type="InterPro" id="IPR011528">
    <property type="entry name" value="NERD"/>
</dbReference>
<sequence>MAPTLIPDEPRFTTSSEEFVWTRLRDALRPEDTLIANHRLTDAAKDYEADLVVVMPGAGVVVVEVKGAGIGCRDGRWFMEREGRRETVDPVAQARDARYAIRDYVESDRRWADSSRGRVRFAHTVVTPFLTLGDDFDLPDCPRWMVHGREDMPTLATRLADVPLRFETNRLAPSLDDCQLIVEILTGRGVDAAPTVEDQADERHARADRLTQEQALILDVTRLLRRIEVRGGAGSGKTVLALTQAKQLSRGQGGRAPERVALLCYSIGLASYFRREVAGWPRKHRPAFVGTFEGLANLWGIASGSRDEPDFWEHELPRIMADRAAELPPGQRFDSFVVDEAQDFAESWWRPLVSALKDEQEGGLFLYSDENQRIFQRFGRPPVPLVPLVLDHNLRNTRQIAEVFRPLAPLRMRLEGGNGPDVVFVPAAPDDADDVADDKVEALLDEGWAPGHVALLTTGRRHPEQRSRQEMDGQDGYWESFWDDDLVFYGHVLGFKGLERRAVVLCVNEDGTRERFRERMYVGLSRATDRLIVVGDPTAIARAGDEVLRGMAGADRRNFHAHPRPVPPGV</sequence>
<evidence type="ECO:0000313" key="2">
    <source>
        <dbReference type="EMBL" id="OCL37136.1"/>
    </source>
</evidence>
<dbReference type="Pfam" id="PF08378">
    <property type="entry name" value="NERD"/>
    <property type="match status" value="1"/>
</dbReference>
<organism evidence="2 3">
    <name type="scientific">Tessaracoccus lapidicaptus</name>
    <dbReference type="NCBI Taxonomy" id="1427523"/>
    <lineage>
        <taxon>Bacteria</taxon>
        <taxon>Bacillati</taxon>
        <taxon>Actinomycetota</taxon>
        <taxon>Actinomycetes</taxon>
        <taxon>Propionibacteriales</taxon>
        <taxon>Propionibacteriaceae</taxon>
        <taxon>Tessaracoccus</taxon>
    </lineage>
</organism>
<feature type="domain" description="NERD" evidence="1">
    <location>
        <begin position="16"/>
        <end position="108"/>
    </location>
</feature>
<protein>
    <submittedName>
        <fullName evidence="2">Nuclease</fullName>
    </submittedName>
</protein>
<comment type="caution">
    <text evidence="2">The sequence shown here is derived from an EMBL/GenBank/DDBJ whole genome shotgun (WGS) entry which is preliminary data.</text>
</comment>
<name>A0A1C0ARX6_9ACTN</name>
<dbReference type="EMBL" id="MBQD01000002">
    <property type="protein sequence ID" value="OCL37136.1"/>
    <property type="molecule type" value="Genomic_DNA"/>
</dbReference>
<dbReference type="InterPro" id="IPR027417">
    <property type="entry name" value="P-loop_NTPase"/>
</dbReference>
<dbReference type="AlphaFoldDB" id="A0A1C0ARX6"/>
<dbReference type="Proteomes" id="UP000093501">
    <property type="component" value="Unassembled WGS sequence"/>
</dbReference>
<keyword evidence="3" id="KW-1185">Reference proteome</keyword>
<dbReference type="RefSeq" id="WP_068749578.1">
    <property type="nucleotide sequence ID" value="NZ_MBQD01000002.1"/>
</dbReference>
<gene>
    <name evidence="2" type="ORF">BCR15_11790</name>
</gene>
<reference evidence="3" key="1">
    <citation type="submission" date="2016-07" db="EMBL/GenBank/DDBJ databases">
        <authorList>
            <person name="Florea S."/>
            <person name="Webb J.S."/>
            <person name="Jaromczyk J."/>
            <person name="Schardl C.L."/>
        </authorList>
    </citation>
    <scope>NUCLEOTIDE SEQUENCE [LARGE SCALE GENOMIC DNA]</scope>
    <source>
        <strain evidence="3">IPBSL-7</strain>
    </source>
</reference>
<dbReference type="SUPFAM" id="SSF52540">
    <property type="entry name" value="P-loop containing nucleoside triphosphate hydrolases"/>
    <property type="match status" value="1"/>
</dbReference>